<dbReference type="EMBL" id="CAJZBQ010000051">
    <property type="protein sequence ID" value="CAG9330376.1"/>
    <property type="molecule type" value="Genomic_DNA"/>
</dbReference>
<dbReference type="PANTHER" id="PTHR12932">
    <property type="entry name" value="P25 ALPHA-RELATED"/>
    <property type="match status" value="1"/>
</dbReference>
<dbReference type="GO" id="GO:0005874">
    <property type="term" value="C:microtubule"/>
    <property type="evidence" value="ECO:0007669"/>
    <property type="project" value="TreeGrafter"/>
</dbReference>
<dbReference type="Pfam" id="PF05517">
    <property type="entry name" value="p25-alpha"/>
    <property type="match status" value="1"/>
</dbReference>
<dbReference type="Gene3D" id="1.10.238.10">
    <property type="entry name" value="EF-hand"/>
    <property type="match status" value="2"/>
</dbReference>
<evidence type="ECO:0000313" key="2">
    <source>
        <dbReference type="EMBL" id="CAG9330376.1"/>
    </source>
</evidence>
<name>A0AAU9JVG6_9CILI</name>
<dbReference type="SUPFAM" id="SSF47473">
    <property type="entry name" value="EF-hand"/>
    <property type="match status" value="2"/>
</dbReference>
<proteinExistence type="inferred from homology"/>
<organism evidence="2 3">
    <name type="scientific">Blepharisma stoltei</name>
    <dbReference type="NCBI Taxonomy" id="1481888"/>
    <lineage>
        <taxon>Eukaryota</taxon>
        <taxon>Sar</taxon>
        <taxon>Alveolata</taxon>
        <taxon>Ciliophora</taxon>
        <taxon>Postciliodesmatophora</taxon>
        <taxon>Heterotrichea</taxon>
        <taxon>Heterotrichida</taxon>
        <taxon>Blepharismidae</taxon>
        <taxon>Blepharisma</taxon>
    </lineage>
</organism>
<gene>
    <name evidence="2" type="ORF">BSTOLATCC_MIC50969</name>
</gene>
<evidence type="ECO:0000313" key="3">
    <source>
        <dbReference type="Proteomes" id="UP001162131"/>
    </source>
</evidence>
<comment type="similarity">
    <text evidence="1">Belongs to the TPPP family.</text>
</comment>
<sequence>MSRIEPQNEVQNMLKRIFIQYASPNKQSLNIRLKKYIDLMQDSGIIDRHLTVKQIELIFCGENKHRANMNFDTFLETLPRIIAEKFPTIYKNSPGEALAKLLQNHFWPLYQRMNEDNRNELPEVDDECINIIHSAFNGFRTLYGSLFPWELRKDLETDMVMNRSQRTFHNFVKEFDICPTLLTKNQVLQIWNDIILVHSDQILPAVELLPDPNLEQGQILTLSKFIFIIYLIAEKGYEQDANLEQSPPSEKLLVLLERLELSKGFVELSGSVRNITILPSQEVIHQVLYPETEDIDEFSHITEEEEEKSADAETYGLDVNSQTVAKLEEYFDKLQHIFQAYCSFGEPMNTSKMSGSKLVKLMRDVGILKITKADIANMSIRSSQSIKSDGLLTKVDIDIIFTRVSDKRINNGRLDFKQFLKAIEQVAHRAFPNENLDNAFLHVVSEYIMKLENDWNDERGVNSGYIRNLMEMLREPDVIETLNLVHKSIIYFYRFYSNSLGLMNFENFLRFTRDFAIFPDLIAKSKLHRFFHTLAGIHAQTEQPEMSVSRSSYYELKNDASEDVIDEHLFVESLALVAAEVLYKEPEPTPVERICFLMERMSQSEGLSKVLIENGHNRASAGECKDILVFLKARYPEIFSYGSEQKLGFGDILADMNQQEMGSID</sequence>
<accession>A0AAU9JVG6</accession>
<dbReference type="InterPro" id="IPR011992">
    <property type="entry name" value="EF-hand-dom_pair"/>
</dbReference>
<evidence type="ECO:0000256" key="1">
    <source>
        <dbReference type="ARBA" id="ARBA00010994"/>
    </source>
</evidence>
<keyword evidence="3" id="KW-1185">Reference proteome</keyword>
<reference evidence="2" key="1">
    <citation type="submission" date="2021-09" db="EMBL/GenBank/DDBJ databases">
        <authorList>
            <consortium name="AG Swart"/>
            <person name="Singh M."/>
            <person name="Singh A."/>
            <person name="Seah K."/>
            <person name="Emmerich C."/>
        </authorList>
    </citation>
    <scope>NUCLEOTIDE SEQUENCE</scope>
    <source>
        <strain evidence="2">ATCC30299</strain>
    </source>
</reference>
<dbReference type="GO" id="GO:0046785">
    <property type="term" value="P:microtubule polymerization"/>
    <property type="evidence" value="ECO:0007669"/>
    <property type="project" value="InterPro"/>
</dbReference>
<protein>
    <submittedName>
        <fullName evidence="2">Uncharacterized protein</fullName>
    </submittedName>
</protein>
<dbReference type="PANTHER" id="PTHR12932:SF9">
    <property type="entry name" value="TUBULIN POLYMERIZATION-PROMOTING PROTEIN HOMOLOG"/>
    <property type="match status" value="1"/>
</dbReference>
<comment type="caution">
    <text evidence="2">The sequence shown here is derived from an EMBL/GenBank/DDBJ whole genome shotgun (WGS) entry which is preliminary data.</text>
</comment>
<dbReference type="GO" id="GO:0015631">
    <property type="term" value="F:tubulin binding"/>
    <property type="evidence" value="ECO:0007669"/>
    <property type="project" value="InterPro"/>
</dbReference>
<dbReference type="GO" id="GO:0001578">
    <property type="term" value="P:microtubule bundle formation"/>
    <property type="evidence" value="ECO:0007669"/>
    <property type="project" value="TreeGrafter"/>
</dbReference>
<dbReference type="InterPro" id="IPR008907">
    <property type="entry name" value="TPP/p25"/>
</dbReference>
<dbReference type="AlphaFoldDB" id="A0AAU9JVG6"/>
<dbReference type="Proteomes" id="UP001162131">
    <property type="component" value="Unassembled WGS sequence"/>
</dbReference>
<dbReference type="GO" id="GO:0032273">
    <property type="term" value="P:positive regulation of protein polymerization"/>
    <property type="evidence" value="ECO:0007669"/>
    <property type="project" value="TreeGrafter"/>
</dbReference>